<proteinExistence type="predicted"/>
<dbReference type="STRING" id="460384.SAMN05216313_13415"/>
<reference evidence="3" key="1">
    <citation type="submission" date="2016-10" db="EMBL/GenBank/DDBJ databases">
        <authorList>
            <person name="Varghese N."/>
            <person name="Submissions S."/>
        </authorList>
    </citation>
    <scope>NUCLEOTIDE SEQUENCE [LARGE SCALE GENOMIC DNA]</scope>
    <source>
        <strain evidence="3">NLAE-zl-G277</strain>
    </source>
</reference>
<sequence length="85" mass="9968">MGYLHLNIEKQLTEKDISKNALCSFLDIPRANFNRYCRDEFQRIDANLICKLCAFFGCTAGDLIEFVEEESDKALYYKNLKKFKT</sequence>
<protein>
    <submittedName>
        <fullName evidence="2">Putative transcriptional regulator</fullName>
    </submittedName>
</protein>
<organism evidence="2 3">
    <name type="scientific">Enterocloster lavalensis</name>
    <dbReference type="NCBI Taxonomy" id="460384"/>
    <lineage>
        <taxon>Bacteria</taxon>
        <taxon>Bacillati</taxon>
        <taxon>Bacillota</taxon>
        <taxon>Clostridia</taxon>
        <taxon>Lachnospirales</taxon>
        <taxon>Lachnospiraceae</taxon>
        <taxon>Enterocloster</taxon>
    </lineage>
</organism>
<dbReference type="GO" id="GO:0003677">
    <property type="term" value="F:DNA binding"/>
    <property type="evidence" value="ECO:0007669"/>
    <property type="project" value="InterPro"/>
</dbReference>
<evidence type="ECO:0000313" key="2">
    <source>
        <dbReference type="EMBL" id="SEU12744.1"/>
    </source>
</evidence>
<gene>
    <name evidence="2" type="ORF">SAMN05216313_13415</name>
</gene>
<evidence type="ECO:0000313" key="3">
    <source>
        <dbReference type="Proteomes" id="UP000198508"/>
    </source>
</evidence>
<dbReference type="SUPFAM" id="SSF47413">
    <property type="entry name" value="lambda repressor-like DNA-binding domains"/>
    <property type="match status" value="1"/>
</dbReference>
<feature type="domain" description="HTH cro/C1-type" evidence="1">
    <location>
        <begin position="7"/>
        <end position="68"/>
    </location>
</feature>
<accession>A0A1I0JQ33</accession>
<dbReference type="Proteomes" id="UP000198508">
    <property type="component" value="Unassembled WGS sequence"/>
</dbReference>
<dbReference type="RefSeq" id="WP_092369759.1">
    <property type="nucleotide sequence ID" value="NZ_FOIM01000034.1"/>
</dbReference>
<dbReference type="Pfam" id="PF13443">
    <property type="entry name" value="HTH_26"/>
    <property type="match status" value="1"/>
</dbReference>
<dbReference type="InterPro" id="IPR010982">
    <property type="entry name" value="Lambda_DNA-bd_dom_sf"/>
</dbReference>
<dbReference type="EMBL" id="FOIM01000034">
    <property type="protein sequence ID" value="SEU12744.1"/>
    <property type="molecule type" value="Genomic_DNA"/>
</dbReference>
<name>A0A1I0JQ33_9FIRM</name>
<evidence type="ECO:0000259" key="1">
    <source>
        <dbReference type="Pfam" id="PF13443"/>
    </source>
</evidence>
<dbReference type="Gene3D" id="1.10.260.40">
    <property type="entry name" value="lambda repressor-like DNA-binding domains"/>
    <property type="match status" value="1"/>
</dbReference>
<dbReference type="AlphaFoldDB" id="A0A1I0JQ33"/>
<dbReference type="InterPro" id="IPR001387">
    <property type="entry name" value="Cro/C1-type_HTH"/>
</dbReference>
<keyword evidence="3" id="KW-1185">Reference proteome</keyword>